<comment type="caution">
    <text evidence="1">The sequence shown here is derived from an EMBL/GenBank/DDBJ whole genome shotgun (WGS) entry which is preliminary data.</text>
</comment>
<reference evidence="1" key="1">
    <citation type="submission" date="2022-08" db="EMBL/GenBank/DDBJ databases">
        <title>Genomic Encyclopedia of Type Strains, Phase III (KMG-III): the genomes of soil and plant-associated and newly described type strains.</title>
        <authorList>
            <person name="Whitman W."/>
        </authorList>
    </citation>
    <scope>NUCLEOTIDE SEQUENCE</scope>
    <source>
        <strain evidence="1">HMT 1</strain>
    </source>
</reference>
<gene>
    <name evidence="1" type="ORF">J2T55_001840</name>
</gene>
<accession>A0AAE3HNM7</accession>
<keyword evidence="2" id="KW-1185">Reference proteome</keyword>
<proteinExistence type="predicted"/>
<dbReference type="RefSeq" id="WP_259055784.1">
    <property type="nucleotide sequence ID" value="NZ_JANUCT010000012.1"/>
</dbReference>
<sequence>MTAGVDADAVRAYLRGVARRGRPVLYRDAARELALEPPHTIHQLALLLEQLMVQDAQADVPLIAALVVSKQRNGLPAPGFFARARELGRYQGPDTGIPAREYHAAELKRAVDYWG</sequence>
<name>A0AAE3HNM7_9GAMM</name>
<dbReference type="EMBL" id="JANUCT010000012">
    <property type="protein sequence ID" value="MCS3903808.1"/>
    <property type="molecule type" value="Genomic_DNA"/>
</dbReference>
<dbReference type="Proteomes" id="UP001204445">
    <property type="component" value="Unassembled WGS sequence"/>
</dbReference>
<evidence type="ECO:0000313" key="1">
    <source>
        <dbReference type="EMBL" id="MCS3903808.1"/>
    </source>
</evidence>
<dbReference type="AlphaFoldDB" id="A0AAE3HNM7"/>
<evidence type="ECO:0000313" key="2">
    <source>
        <dbReference type="Proteomes" id="UP001204445"/>
    </source>
</evidence>
<organism evidence="1 2">
    <name type="scientific">Methylohalomonas lacus</name>
    <dbReference type="NCBI Taxonomy" id="398773"/>
    <lineage>
        <taxon>Bacteria</taxon>
        <taxon>Pseudomonadati</taxon>
        <taxon>Pseudomonadota</taxon>
        <taxon>Gammaproteobacteria</taxon>
        <taxon>Methylohalomonadales</taxon>
        <taxon>Methylohalomonadaceae</taxon>
        <taxon>Methylohalomonas</taxon>
    </lineage>
</organism>
<protein>
    <submittedName>
        <fullName evidence="1">Uncharacterized protein</fullName>
    </submittedName>
</protein>